<dbReference type="Proteomes" id="UP000327493">
    <property type="component" value="Chromosome 15"/>
</dbReference>
<feature type="region of interest" description="Disordered" evidence="1">
    <location>
        <begin position="1"/>
        <end position="49"/>
    </location>
</feature>
<evidence type="ECO:0000313" key="3">
    <source>
        <dbReference type="Proteomes" id="UP000327493"/>
    </source>
</evidence>
<gene>
    <name evidence="2" type="ORF">FQN60_004463</name>
</gene>
<evidence type="ECO:0000256" key="1">
    <source>
        <dbReference type="SAM" id="MobiDB-lite"/>
    </source>
</evidence>
<keyword evidence="3" id="KW-1185">Reference proteome</keyword>
<reference evidence="2 3" key="1">
    <citation type="submission" date="2019-08" db="EMBL/GenBank/DDBJ databases">
        <title>A chromosome-level genome assembly, high-density linkage maps, and genome scans reveal the genomic architecture of hybrid incompatibilities underlying speciation via character displacement in darters (Percidae: Etheostominae).</title>
        <authorList>
            <person name="Moran R.L."/>
            <person name="Catchen J.M."/>
            <person name="Fuller R.C."/>
        </authorList>
    </citation>
    <scope>NUCLEOTIDE SEQUENCE [LARGE SCALE GENOMIC DNA]</scope>
    <source>
        <strain evidence="2">EspeVRDwgs_2016</strain>
        <tissue evidence="2">Muscle</tissue>
    </source>
</reference>
<sequence>MDGLEVGEAEESGSDREPSVQPSGGESGLRHRCRRWPGRGPSAGHIYYY</sequence>
<dbReference type="EMBL" id="VOFY01000015">
    <property type="protein sequence ID" value="KAA8585769.1"/>
    <property type="molecule type" value="Genomic_DNA"/>
</dbReference>
<accession>A0A5J5CX93</accession>
<comment type="caution">
    <text evidence="2">The sequence shown here is derived from an EMBL/GenBank/DDBJ whole genome shotgun (WGS) entry which is preliminary data.</text>
</comment>
<protein>
    <submittedName>
        <fullName evidence="2">Uncharacterized protein</fullName>
    </submittedName>
</protein>
<organism evidence="2 3">
    <name type="scientific">Etheostoma spectabile</name>
    <name type="common">orangethroat darter</name>
    <dbReference type="NCBI Taxonomy" id="54343"/>
    <lineage>
        <taxon>Eukaryota</taxon>
        <taxon>Metazoa</taxon>
        <taxon>Chordata</taxon>
        <taxon>Craniata</taxon>
        <taxon>Vertebrata</taxon>
        <taxon>Euteleostomi</taxon>
        <taxon>Actinopterygii</taxon>
        <taxon>Neopterygii</taxon>
        <taxon>Teleostei</taxon>
        <taxon>Neoteleostei</taxon>
        <taxon>Acanthomorphata</taxon>
        <taxon>Eupercaria</taxon>
        <taxon>Perciformes</taxon>
        <taxon>Percoidei</taxon>
        <taxon>Percidae</taxon>
        <taxon>Etheostomatinae</taxon>
        <taxon>Etheostoma</taxon>
    </lineage>
</organism>
<feature type="compositionally biased region" description="Acidic residues" evidence="1">
    <location>
        <begin position="1"/>
        <end position="12"/>
    </location>
</feature>
<proteinExistence type="predicted"/>
<evidence type="ECO:0000313" key="2">
    <source>
        <dbReference type="EMBL" id="KAA8585769.1"/>
    </source>
</evidence>
<dbReference type="AlphaFoldDB" id="A0A5J5CX93"/>
<name>A0A5J5CX93_9PERO</name>